<comment type="caution">
    <text evidence="8">The sequence shown here is derived from an EMBL/GenBank/DDBJ whole genome shotgun (WGS) entry which is preliminary data.</text>
</comment>
<accession>W7UL56</accession>
<feature type="transmembrane region" description="Helical" evidence="7">
    <location>
        <begin position="169"/>
        <end position="187"/>
    </location>
</feature>
<sequence>MVLIKLFLAFLKIGAFTFGGGYAMIAMIQAEAESQGWLTQEELVDFVALSESTPGPLAVNMATFVGMRTGGVLGAIIATLGIILPSFIIILIIAKCFEKYEKSKAVGGIMSGLKPAVVGMIGAAFISVTRTVFFPSGISISAFSSAGFWIFLGLFAVTTVLAFKKVHPIKIIILSAVIGIGAGYGLGL</sequence>
<dbReference type="Pfam" id="PF02417">
    <property type="entry name" value="Chromate_transp"/>
    <property type="match status" value="1"/>
</dbReference>
<dbReference type="EMBL" id="ATAX01000036">
    <property type="protein sequence ID" value="EWM52309.1"/>
    <property type="molecule type" value="Genomic_DNA"/>
</dbReference>
<comment type="subcellular location">
    <subcellularLocation>
        <location evidence="1">Cell membrane</location>
        <topology evidence="1">Multi-pass membrane protein</topology>
    </subcellularLocation>
</comment>
<evidence type="ECO:0008006" key="10">
    <source>
        <dbReference type="Google" id="ProtNLM"/>
    </source>
</evidence>
<protein>
    <recommendedName>
        <fullName evidence="10">Chromate transporter</fullName>
    </recommendedName>
</protein>
<evidence type="ECO:0000313" key="8">
    <source>
        <dbReference type="EMBL" id="EWM52309.1"/>
    </source>
</evidence>
<keyword evidence="4 7" id="KW-0812">Transmembrane</keyword>
<keyword evidence="6 7" id="KW-0472">Membrane</keyword>
<dbReference type="PANTHER" id="PTHR43663">
    <property type="entry name" value="CHROMATE TRANSPORT PROTEIN-RELATED"/>
    <property type="match status" value="1"/>
</dbReference>
<dbReference type="InterPro" id="IPR052518">
    <property type="entry name" value="CHR_Transporter"/>
</dbReference>
<dbReference type="Proteomes" id="UP000019365">
    <property type="component" value="Unassembled WGS sequence"/>
</dbReference>
<proteinExistence type="inferred from homology"/>
<evidence type="ECO:0000313" key="9">
    <source>
        <dbReference type="Proteomes" id="UP000019365"/>
    </source>
</evidence>
<evidence type="ECO:0000256" key="1">
    <source>
        <dbReference type="ARBA" id="ARBA00004651"/>
    </source>
</evidence>
<dbReference type="OrthoDB" id="9788907at2"/>
<name>W7UL56_RUMFL</name>
<feature type="transmembrane region" description="Helical" evidence="7">
    <location>
        <begin position="138"/>
        <end position="162"/>
    </location>
</feature>
<keyword evidence="3" id="KW-1003">Cell membrane</keyword>
<dbReference type="GO" id="GO:0005886">
    <property type="term" value="C:plasma membrane"/>
    <property type="evidence" value="ECO:0007669"/>
    <property type="project" value="UniProtKB-SubCell"/>
</dbReference>
<evidence type="ECO:0000256" key="7">
    <source>
        <dbReference type="SAM" id="Phobius"/>
    </source>
</evidence>
<feature type="transmembrane region" description="Helical" evidence="7">
    <location>
        <begin position="105"/>
        <end position="126"/>
    </location>
</feature>
<evidence type="ECO:0000256" key="2">
    <source>
        <dbReference type="ARBA" id="ARBA00005262"/>
    </source>
</evidence>
<keyword evidence="9" id="KW-1185">Reference proteome</keyword>
<evidence type="ECO:0000256" key="3">
    <source>
        <dbReference type="ARBA" id="ARBA00022475"/>
    </source>
</evidence>
<comment type="similarity">
    <text evidence="2">Belongs to the chromate ion transporter (CHR) (TC 2.A.51) family.</text>
</comment>
<evidence type="ECO:0000256" key="4">
    <source>
        <dbReference type="ARBA" id="ARBA00022692"/>
    </source>
</evidence>
<dbReference type="PATRIC" id="fig|1341157.4.peg.3086"/>
<evidence type="ECO:0000256" key="6">
    <source>
        <dbReference type="ARBA" id="ARBA00023136"/>
    </source>
</evidence>
<dbReference type="GO" id="GO:0015109">
    <property type="term" value="F:chromate transmembrane transporter activity"/>
    <property type="evidence" value="ECO:0007669"/>
    <property type="project" value="InterPro"/>
</dbReference>
<dbReference type="AlphaFoldDB" id="W7UL56"/>
<dbReference type="eggNOG" id="COG2059">
    <property type="taxonomic scope" value="Bacteria"/>
</dbReference>
<reference evidence="8 9" key="1">
    <citation type="journal article" date="2014" name="PLoS ONE">
        <title>Rumen cellulosomics: divergent fiber-degrading strategies revealed by comparative genome-wide analysis of six ruminococcal strains.</title>
        <authorList>
            <person name="Dassa B."/>
            <person name="Borovok I."/>
            <person name="Ruimy-Israeli V."/>
            <person name="Lamed R."/>
            <person name="Flint H.J."/>
            <person name="Duncan S.H."/>
            <person name="Henrissat B."/>
            <person name="Coutinho P."/>
            <person name="Morrison M."/>
            <person name="Mosoni P."/>
            <person name="Yeoman C.J."/>
            <person name="White B.A."/>
            <person name="Bayer E.A."/>
        </authorList>
    </citation>
    <scope>NUCLEOTIDE SEQUENCE [LARGE SCALE GENOMIC DNA]</scope>
    <source>
        <strain evidence="8 9">007c</strain>
    </source>
</reference>
<dbReference type="InterPro" id="IPR003370">
    <property type="entry name" value="Chromate_transpt"/>
</dbReference>
<dbReference type="PANTHER" id="PTHR43663:SF1">
    <property type="entry name" value="CHROMATE TRANSPORTER"/>
    <property type="match status" value="1"/>
</dbReference>
<organism evidence="8 9">
    <name type="scientific">Ruminococcus flavefaciens 007c</name>
    <dbReference type="NCBI Taxonomy" id="1341157"/>
    <lineage>
        <taxon>Bacteria</taxon>
        <taxon>Bacillati</taxon>
        <taxon>Bacillota</taxon>
        <taxon>Clostridia</taxon>
        <taxon>Eubacteriales</taxon>
        <taxon>Oscillospiraceae</taxon>
        <taxon>Ruminococcus</taxon>
    </lineage>
</organism>
<keyword evidence="5 7" id="KW-1133">Transmembrane helix</keyword>
<feature type="transmembrane region" description="Helical" evidence="7">
    <location>
        <begin position="71"/>
        <end position="93"/>
    </location>
</feature>
<evidence type="ECO:0000256" key="5">
    <source>
        <dbReference type="ARBA" id="ARBA00022989"/>
    </source>
</evidence>
<dbReference type="RefSeq" id="WP_037301341.1">
    <property type="nucleotide sequence ID" value="NZ_ATAX01000036.1"/>
</dbReference>
<gene>
    <name evidence="8" type="ORF">RF007C_13240</name>
</gene>